<feature type="compositionally biased region" description="Polar residues" evidence="4">
    <location>
        <begin position="976"/>
        <end position="991"/>
    </location>
</feature>
<proteinExistence type="predicted"/>
<evidence type="ECO:0000256" key="4">
    <source>
        <dbReference type="SAM" id="MobiDB-lite"/>
    </source>
</evidence>
<evidence type="ECO:0000313" key="8">
    <source>
        <dbReference type="Proteomes" id="UP000318447"/>
    </source>
</evidence>
<feature type="compositionally biased region" description="Low complexity" evidence="4">
    <location>
        <begin position="1811"/>
        <end position="1827"/>
    </location>
</feature>
<feature type="transmembrane region" description="Helical" evidence="5">
    <location>
        <begin position="387"/>
        <end position="408"/>
    </location>
</feature>
<dbReference type="InterPro" id="IPR052346">
    <property type="entry name" value="O-mannosyl-transferase_TMTC"/>
</dbReference>
<feature type="region of interest" description="Disordered" evidence="4">
    <location>
        <begin position="221"/>
        <end position="241"/>
    </location>
</feature>
<feature type="transmembrane region" description="Helical" evidence="5">
    <location>
        <begin position="446"/>
        <end position="463"/>
    </location>
</feature>
<evidence type="ECO:0000256" key="3">
    <source>
        <dbReference type="ARBA" id="ARBA00023136"/>
    </source>
</evidence>
<feature type="compositionally biased region" description="Basic and acidic residues" evidence="4">
    <location>
        <begin position="2264"/>
        <end position="2273"/>
    </location>
</feature>
<feature type="compositionally biased region" description="Basic and acidic residues" evidence="4">
    <location>
        <begin position="1750"/>
        <end position="1773"/>
    </location>
</feature>
<gene>
    <name evidence="7" type="ORF">CGC21_32870</name>
</gene>
<keyword evidence="2" id="KW-0802">TPR repeat</keyword>
<dbReference type="GO" id="GO:0030968">
    <property type="term" value="P:endoplasmic reticulum unfolded protein response"/>
    <property type="evidence" value="ECO:0007669"/>
    <property type="project" value="TreeGrafter"/>
</dbReference>
<feature type="region of interest" description="Disordered" evidence="4">
    <location>
        <begin position="869"/>
        <end position="995"/>
    </location>
</feature>
<feature type="domain" description="DUF1736" evidence="6">
    <location>
        <begin position="322"/>
        <end position="394"/>
    </location>
</feature>
<feature type="compositionally biased region" description="Polar residues" evidence="4">
    <location>
        <begin position="1131"/>
        <end position="1140"/>
    </location>
</feature>
<feature type="compositionally biased region" description="Acidic residues" evidence="4">
    <location>
        <begin position="701"/>
        <end position="713"/>
    </location>
</feature>
<keyword evidence="5" id="KW-1133">Transmembrane helix</keyword>
<feature type="region of interest" description="Disordered" evidence="4">
    <location>
        <begin position="2225"/>
        <end position="2244"/>
    </location>
</feature>
<reference evidence="8" key="1">
    <citation type="submission" date="2019-02" db="EMBL/GenBank/DDBJ databases">
        <title>FDA dAtabase for Regulatory Grade micrObial Sequences (FDA-ARGOS): Supporting development and validation of Infectious Disease Dx tests.</title>
        <authorList>
            <person name="Duncan R."/>
            <person name="Fisher C."/>
            <person name="Tallon L."/>
            <person name="Sadzewicz L."/>
            <person name="Sengamalay N."/>
            <person name="Ott S."/>
            <person name="Godinez A."/>
            <person name="Nagaraj S."/>
            <person name="Vavikolanu K."/>
            <person name="Nadendla S."/>
            <person name="Aluvathingal J."/>
            <person name="Sichtig H."/>
        </authorList>
    </citation>
    <scope>NUCLEOTIDE SEQUENCE [LARGE SCALE GENOMIC DNA]</scope>
    <source>
        <strain evidence="8">FDAARGOS_361</strain>
    </source>
</reference>
<feature type="compositionally biased region" description="Basic and acidic residues" evidence="4">
    <location>
        <begin position="2296"/>
        <end position="2306"/>
    </location>
</feature>
<evidence type="ECO:0000256" key="2">
    <source>
        <dbReference type="ARBA" id="ARBA00022803"/>
    </source>
</evidence>
<organism evidence="7 8">
    <name type="scientific">Leishmania donovani</name>
    <dbReference type="NCBI Taxonomy" id="5661"/>
    <lineage>
        <taxon>Eukaryota</taxon>
        <taxon>Discoba</taxon>
        <taxon>Euglenozoa</taxon>
        <taxon>Kinetoplastea</taxon>
        <taxon>Metakinetoplastina</taxon>
        <taxon>Trypanosomatida</taxon>
        <taxon>Trypanosomatidae</taxon>
        <taxon>Leishmaniinae</taxon>
        <taxon>Leishmania</taxon>
    </lineage>
</organism>
<feature type="transmembrane region" description="Helical" evidence="5">
    <location>
        <begin position="111"/>
        <end position="132"/>
    </location>
</feature>
<feature type="transmembrane region" description="Helical" evidence="5">
    <location>
        <begin position="163"/>
        <end position="181"/>
    </location>
</feature>
<keyword evidence="3 5" id="KW-0472">Membrane</keyword>
<dbReference type="Proteomes" id="UP000318447">
    <property type="component" value="Unassembled WGS sequence"/>
</dbReference>
<dbReference type="EMBL" id="RHLC01000032">
    <property type="protein sequence ID" value="TPP45389.1"/>
    <property type="molecule type" value="Genomic_DNA"/>
</dbReference>
<evidence type="ECO:0000256" key="5">
    <source>
        <dbReference type="SAM" id="Phobius"/>
    </source>
</evidence>
<keyword evidence="1" id="KW-0677">Repeat</keyword>
<feature type="transmembrane region" description="Helical" evidence="5">
    <location>
        <begin position="293"/>
        <end position="310"/>
    </location>
</feature>
<feature type="transmembrane region" description="Helical" evidence="5">
    <location>
        <begin position="470"/>
        <end position="488"/>
    </location>
</feature>
<feature type="compositionally biased region" description="Acidic residues" evidence="4">
    <location>
        <begin position="1828"/>
        <end position="1840"/>
    </location>
</feature>
<evidence type="ECO:0000259" key="6">
    <source>
        <dbReference type="Pfam" id="PF08409"/>
    </source>
</evidence>
<dbReference type="VEuPathDB" id="TriTrypDB:LdCL_220007000"/>
<keyword evidence="5" id="KW-0812">Transmembrane</keyword>
<dbReference type="VEuPathDB" id="TriTrypDB:LDHU3_22.0300"/>
<dbReference type="VEuPathDB" id="TriTrypDB:LDHU3_22.0310"/>
<feature type="region of interest" description="Disordered" evidence="4">
    <location>
        <begin position="1086"/>
        <end position="1140"/>
    </location>
</feature>
<dbReference type="GO" id="GO:0005783">
    <property type="term" value="C:endoplasmic reticulum"/>
    <property type="evidence" value="ECO:0007669"/>
    <property type="project" value="TreeGrafter"/>
</dbReference>
<protein>
    <recommendedName>
        <fullName evidence="6">DUF1736 domain-containing protein</fullName>
    </recommendedName>
</protein>
<dbReference type="VEuPathDB" id="TriTrypDB:LdBPK_220080.1"/>
<dbReference type="Gene3D" id="1.25.40.10">
    <property type="entry name" value="Tetratricopeptide repeat domain"/>
    <property type="match status" value="1"/>
</dbReference>
<dbReference type="PANTHER" id="PTHR44227">
    <property type="match status" value="1"/>
</dbReference>
<dbReference type="InterPro" id="IPR013618">
    <property type="entry name" value="TMTC_DUF1736"/>
</dbReference>
<dbReference type="VEuPathDB" id="TriTrypDB:LdCL_220006900"/>
<dbReference type="Pfam" id="PF08409">
    <property type="entry name" value="TMTC_DUF1736"/>
    <property type="match status" value="1"/>
</dbReference>
<dbReference type="VEuPathDB" id="TriTrypDB:LdBPK_220090.1"/>
<feature type="transmembrane region" description="Helical" evidence="5">
    <location>
        <begin position="193"/>
        <end position="210"/>
    </location>
</feature>
<feature type="region of interest" description="Disordered" evidence="4">
    <location>
        <begin position="697"/>
        <end position="732"/>
    </location>
</feature>
<evidence type="ECO:0000256" key="1">
    <source>
        <dbReference type="ARBA" id="ARBA00022737"/>
    </source>
</evidence>
<name>A0A504XDU8_LEIDO</name>
<accession>A0A504XDU8</accession>
<evidence type="ECO:0000313" key="7">
    <source>
        <dbReference type="EMBL" id="TPP45389.1"/>
    </source>
</evidence>
<dbReference type="PANTHER" id="PTHR44227:SF3">
    <property type="entry name" value="PROTEIN O-MANNOSYL-TRANSFERASE TMTC4"/>
    <property type="match status" value="1"/>
</dbReference>
<feature type="compositionally biased region" description="Polar residues" evidence="4">
    <location>
        <begin position="880"/>
        <end position="908"/>
    </location>
</feature>
<feature type="region of interest" description="Disordered" evidence="4">
    <location>
        <begin position="1750"/>
        <end position="1840"/>
    </location>
</feature>
<feature type="compositionally biased region" description="Basic residues" evidence="4">
    <location>
        <begin position="927"/>
        <end position="949"/>
    </location>
</feature>
<comment type="caution">
    <text evidence="7">The sequence shown here is derived from an EMBL/GenBank/DDBJ whole genome shotgun (WGS) entry which is preliminary data.</text>
</comment>
<dbReference type="InterPro" id="IPR011990">
    <property type="entry name" value="TPR-like_helical_dom_sf"/>
</dbReference>
<feature type="region of interest" description="Disordered" evidence="4">
    <location>
        <begin position="2258"/>
        <end position="2321"/>
    </location>
</feature>
<feature type="transmembrane region" description="Helical" evidence="5">
    <location>
        <begin position="420"/>
        <end position="440"/>
    </location>
</feature>
<sequence>MKDRAKRPLTAELVPWRLLCSADTHVHAFLLLIAATIFSNGVRLGMAFDDDSAVVNNPDAYVGKTSLGSIFFNDFWGKPIDSFESNGSYRPITVLTFRIQHWLMGYRHSPAFLHGFNYAIAYLNVCLVFYLARLYVYMVVPSAVLAVENAKAHSLTALLTSPVYAVPLMAALLFLVHPVHVDAVTSIVGRSELLYCLFGLIGFFCIHRYLNQVDETAGTAPVTAAPPAKQSKGARVPQKPSRKRVSTEHYVVLSIWALAISVLCKDSAITFTAVYGVHACVMYACGRCQRRHSFMVIVLAVVELLGYLAFRREFVGNVDLRTNPLLSQSEQPQYFVPKGLFHWLSIRWLIQMKNLELLFFPTSLCNEYSFNCIPHVHSMQDPRVPSFLAITGAAVLTLLSLLFGTFALRSRAALAGLAGFLWMAIPYAPVSHLFVAVGTFIAERCLYVPSIGAVLLITFIVAAPGLRDGVVARYFYALLLLCVGWGVFSHRRNDDWQSNEHLSRAATRTCPNSGKAHFQLAAAVAARENSVTPEVAALARRSLELDPSSHRGYYHLALYELHVNDDKRKAYEYLRKCLDDRFAYMPCDDLYRRVRSVLYPEMTEVEQYVDLATVVHRDSYKAVYFRHAGIIALERDAKPCLAKTLLHRAMTRWNNSNVYWMSDEASRGAGDSTYCNALYWYEQSFLQCEKQLMAGGVESAREEEESECDDTDDDAHLSSSQPSRKVTPPTPQEAVRRAAAAAEHFRHCGTDWHRFLSEPTYNYITIPHRMTDYVLIGSSTASFIAHFINYTARDTPARNTLLLIYLDTTLRRYCHFSALLHDDYVNTKIGRLFKDKMQTIVQEYSAMRGTLVSEIQMTVRDLRGAIAMPPSHAAKRGRSHSSGVNVSERQPNCSASPRNGGNHSSRQRSPAAHAHGERNASGVGRGRGTHPHKFGALRLKKGMTKYHEKKFREQRGRQQTHQDSGPSRIHADPARSGNSNQTRPPRMASSSRTKDIDIHLAAKVSADLRESLNVFKTRRANQRVFCQDLNERLFRFVPPPLIQQHMPDSVSSFRTYLSRFQKGAPTMVSAFLSWYEWASFEANKGKTFSKPQNSGAGTTAAEKDDDDEEAAPVKGEAAADGDGKKASGRKLSQTHQVMSQTLKEREHMRALLHMCLRHNAEKRKQGQHAFLNHLNAKLSEDDVDARNLERLRGSAHHSVLYALSRLLLGMVTDDFAMLCLHCHALFLVMAQTTISPAVVLELMDEEFALSTRMKAVKLRLDDPTKGERNQRLMAIVFALGAVVASQKRLRLPDASQLATVLAFAYVEQKATRVLSANVLFQVLAQHSDVYQQEEPLQWLTFAFFHYPKMEYFRPEAIQLLLRLMETDAKPPARALPATVEEYLTLDPLSPTTMEQISNALFRKEQVTAYHPMVHPVWHDIFQLVVRRVAMGESMKEHLGTILHNMIVPYRRGSADVPRRALFQNLVTELGYIAVQSDHAEQRMEVLKLASTHVEDLLRQYAMTADSDPAAVTNRTWVLRELRNCLYVPVREGVDHAYVDAAVMRLLEFGLFPPRHSRDTLSQNRCIYLFADVYSFTFHGPLARPKSSVAATTIITAYLAAEEKSKTRYTTAVQHSAFRKSRNRVVEALEVPDEQRSVLFYERADMDILLALLFLMLSVDDPTNSDAMVIAKSVIPDLAQFYTAGTLETLDLFLDALMALLMRTSAPLHVMPLMTCVRRIAMGFVLKFAKFIRTKSTLDILLAPLKDAYHTDSREQARQRKAKQAAEDGDRQSSSDEDGGGAGASSDGDSVGGDDGDEAAEGGAGSNEDDASSSVEESSTETVSATSSEGDDEDAFEEEEAPTQQYIDALKGMVGGMDLDHVYPTGTASQEKADVVRAIRLATRVGLAMRSAEVVHVYQVLLAVARENVKTADDVVFHSAVSSLEMLLLTKNRYFGSFVAATDLFQLLGDIQSYLRKLSRVLLSKDSVMAKAAAAARRRLVTVKGIALRVFHFVAMLASKNHAGEEVRIVLSEYYKSVFCDRGWDTKKLLPSLKKDLYHYRQGFAWALLPAVLEKNEEVLPLEGPQRVRVFTGCCVFVEAMLPRLSGLPGELKRSASAAICGLVQSVSVAQVFSMKHTLPYNYLHMVKMVLQYNSRVQLDPAWVASAVIAPAVDDDDILLSAASIRLLGTMERMLGLTPRARETKAPSPVKLLYEQFVKRGAKEKSDFYRRAKKVRSRVLKALLAHRNDDPTDEERSAKRRRKEELKIEDRLQRQVLRSARSKALTKEEREEKRKRIMMAKQERIAKNRERKRRLHEARQRSFEKWRQAKLAEASQVDNEDD</sequence>
<dbReference type="GO" id="GO:0035269">
    <property type="term" value="P:protein O-linked glycosylation via mannose"/>
    <property type="evidence" value="ECO:0007669"/>
    <property type="project" value="TreeGrafter"/>
</dbReference>
<dbReference type="GO" id="GO:0000030">
    <property type="term" value="F:mannosyltransferase activity"/>
    <property type="evidence" value="ECO:0007669"/>
    <property type="project" value="TreeGrafter"/>
</dbReference>